<proteinExistence type="predicted"/>
<dbReference type="EMBL" id="CAMXCT020001039">
    <property type="protein sequence ID" value="CAL1139414.1"/>
    <property type="molecule type" value="Genomic_DNA"/>
</dbReference>
<name>A0A9P1C6N9_9DINO</name>
<keyword evidence="3" id="KW-1185">Reference proteome</keyword>
<sequence>MLFGTSLRTGSQTVKPLHLPCRSDRVGSLKNSSRYTAASSHATFFEAVVPSCWKIQVIWWPISCTNLATLMRHGTLISPRPRMVFGMQAAAKLRTALLSDSCNGQWQPGGTSMPAVIDMLQRKSLLSLGSESPAMDEVWCAMKTYAEVHGLPRMKTFNALAAHILKHADQKDPLRRGKIEIAK</sequence>
<protein>
    <submittedName>
        <fullName evidence="1">Uncharacterized protein</fullName>
    </submittedName>
</protein>
<accession>A0A9P1C6N9</accession>
<comment type="caution">
    <text evidence="1">The sequence shown here is derived from an EMBL/GenBank/DDBJ whole genome shotgun (WGS) entry which is preliminary data.</text>
</comment>
<dbReference type="AlphaFoldDB" id="A0A9P1C6N9"/>
<organism evidence="1">
    <name type="scientific">Cladocopium goreaui</name>
    <dbReference type="NCBI Taxonomy" id="2562237"/>
    <lineage>
        <taxon>Eukaryota</taxon>
        <taxon>Sar</taxon>
        <taxon>Alveolata</taxon>
        <taxon>Dinophyceae</taxon>
        <taxon>Suessiales</taxon>
        <taxon>Symbiodiniaceae</taxon>
        <taxon>Cladocopium</taxon>
    </lineage>
</organism>
<dbReference type="EMBL" id="CAMXCT030001039">
    <property type="protein sequence ID" value="CAL4773351.1"/>
    <property type="molecule type" value="Genomic_DNA"/>
</dbReference>
<dbReference type="Proteomes" id="UP001152797">
    <property type="component" value="Unassembled WGS sequence"/>
</dbReference>
<gene>
    <name evidence="1" type="ORF">C1SCF055_LOCUS13423</name>
</gene>
<evidence type="ECO:0000313" key="3">
    <source>
        <dbReference type="Proteomes" id="UP001152797"/>
    </source>
</evidence>
<reference evidence="2 3" key="2">
    <citation type="submission" date="2024-05" db="EMBL/GenBank/DDBJ databases">
        <authorList>
            <person name="Chen Y."/>
            <person name="Shah S."/>
            <person name="Dougan E. K."/>
            <person name="Thang M."/>
            <person name="Chan C."/>
        </authorList>
    </citation>
    <scope>NUCLEOTIDE SEQUENCE [LARGE SCALE GENOMIC DNA]</scope>
</reference>
<evidence type="ECO:0000313" key="2">
    <source>
        <dbReference type="EMBL" id="CAL4773351.1"/>
    </source>
</evidence>
<dbReference type="EMBL" id="CAMXCT010001039">
    <property type="protein sequence ID" value="CAI3986039.1"/>
    <property type="molecule type" value="Genomic_DNA"/>
</dbReference>
<reference evidence="1" key="1">
    <citation type="submission" date="2022-10" db="EMBL/GenBank/DDBJ databases">
        <authorList>
            <person name="Chen Y."/>
            <person name="Dougan E. K."/>
            <person name="Chan C."/>
            <person name="Rhodes N."/>
            <person name="Thang M."/>
        </authorList>
    </citation>
    <scope>NUCLEOTIDE SEQUENCE</scope>
</reference>
<evidence type="ECO:0000313" key="1">
    <source>
        <dbReference type="EMBL" id="CAI3986039.1"/>
    </source>
</evidence>